<proteinExistence type="predicted"/>
<dbReference type="Proteomes" id="UP001214553">
    <property type="component" value="Chromosome"/>
</dbReference>
<organism evidence="1 2">
    <name type="scientific">Microbacterium horticulturae</name>
    <dbReference type="NCBI Taxonomy" id="3028316"/>
    <lineage>
        <taxon>Bacteria</taxon>
        <taxon>Bacillati</taxon>
        <taxon>Actinomycetota</taxon>
        <taxon>Actinomycetes</taxon>
        <taxon>Micrococcales</taxon>
        <taxon>Microbacteriaceae</taxon>
        <taxon>Microbacterium</taxon>
    </lineage>
</organism>
<protein>
    <submittedName>
        <fullName evidence="1">Uncharacterized protein</fullName>
    </submittedName>
</protein>
<gene>
    <name evidence="1" type="ORF">PU630_02730</name>
</gene>
<name>A0ABY8BZU5_9MICO</name>
<evidence type="ECO:0000313" key="2">
    <source>
        <dbReference type="Proteomes" id="UP001214553"/>
    </source>
</evidence>
<dbReference type="RefSeq" id="WP_275278824.1">
    <property type="nucleotide sequence ID" value="NZ_CP119108.1"/>
</dbReference>
<sequence>MPSDELPPIHTWWPHLSIPARNAVLEDPEAPLSPLVARDIAAITGTAPAAGACLSDDDRQFVREQTETVD</sequence>
<reference evidence="1 2" key="1">
    <citation type="submission" date="2023-03" db="EMBL/GenBank/DDBJ databases">
        <title>Genome sequence of Microbacterium sp. KACC 23027.</title>
        <authorList>
            <person name="Kim S."/>
            <person name="Heo J."/>
            <person name="Kwon S.-W."/>
        </authorList>
    </citation>
    <scope>NUCLEOTIDE SEQUENCE [LARGE SCALE GENOMIC DNA]</scope>
    <source>
        <strain evidence="1 2">KACC 23027</strain>
    </source>
</reference>
<keyword evidence="2" id="KW-1185">Reference proteome</keyword>
<accession>A0ABY8BZU5</accession>
<dbReference type="EMBL" id="CP119108">
    <property type="protein sequence ID" value="WEG09500.1"/>
    <property type="molecule type" value="Genomic_DNA"/>
</dbReference>
<evidence type="ECO:0000313" key="1">
    <source>
        <dbReference type="EMBL" id="WEG09500.1"/>
    </source>
</evidence>